<protein>
    <submittedName>
        <fullName evidence="1">Uncharacterized protein</fullName>
    </submittedName>
</protein>
<proteinExistence type="predicted"/>
<sequence>MTTYISQERADTPSDDQGPKERIQLGGSPGPRFWFLRPRYRWPILIISGQIIVLTFGWTFYGVTRQRPITLPDDLASAARVYPQPVTYTVTLISSFLSIITAFLYANSIKYAVAMSLSQPVSLFTLTSCIRVAGKSPITNFVRPYWTLAAAICAVALSTQTAGWATLLTPQLIGIPTGMTGYGLDIGNEDFINMVTEEYGEEMLITDIYPNVMPIVAASGAAALSAHFGLPGILNYNQLSFVNSTGGILPANIFALDSAINTGQQLPVHTFLDQNIHSPKGFSTNYTVTQQGLTADIHCEQRNLTDTTNPSVQFFTVNQTFINTTVTFESMVVGCGVVGPIILGIPDNTTQELSAILTDFCINTDTGYDVIVVGQGTYSFLGTMVCNVQPQITIVDVNYNGGSSLFNTNSWPNFITISPPRKIIAGFDAGLLPLATVLRALGAAQTLTGNTIGDLLSSFYVSYVGNKGEGVSVEIMESFIRGVIEFGGTLLRASYTETNNSLFVNDTDTSAIPPSFQIPTNGTYYTETIGWYQHTSAVPGVLLAPTFVSLSSILIILITLYKTRRFLEVDEQDYFDAGNILHVMAAAGAGGLPGDFPAYSKDKKVYLEYSQGVNVRLGHVEGTGRVGFVQHQEPAE</sequence>
<dbReference type="Proteomes" id="UP000308600">
    <property type="component" value="Unassembled WGS sequence"/>
</dbReference>
<keyword evidence="2" id="KW-1185">Reference proteome</keyword>
<reference evidence="1 2" key="1">
    <citation type="journal article" date="2019" name="Nat. Ecol. Evol.">
        <title>Megaphylogeny resolves global patterns of mushroom evolution.</title>
        <authorList>
            <person name="Varga T."/>
            <person name="Krizsan K."/>
            <person name="Foldi C."/>
            <person name="Dima B."/>
            <person name="Sanchez-Garcia M."/>
            <person name="Sanchez-Ramirez S."/>
            <person name="Szollosi G.J."/>
            <person name="Szarkandi J.G."/>
            <person name="Papp V."/>
            <person name="Albert L."/>
            <person name="Andreopoulos W."/>
            <person name="Angelini C."/>
            <person name="Antonin V."/>
            <person name="Barry K.W."/>
            <person name="Bougher N.L."/>
            <person name="Buchanan P."/>
            <person name="Buyck B."/>
            <person name="Bense V."/>
            <person name="Catcheside P."/>
            <person name="Chovatia M."/>
            <person name="Cooper J."/>
            <person name="Damon W."/>
            <person name="Desjardin D."/>
            <person name="Finy P."/>
            <person name="Geml J."/>
            <person name="Haridas S."/>
            <person name="Hughes K."/>
            <person name="Justo A."/>
            <person name="Karasinski D."/>
            <person name="Kautmanova I."/>
            <person name="Kiss B."/>
            <person name="Kocsube S."/>
            <person name="Kotiranta H."/>
            <person name="LaButti K.M."/>
            <person name="Lechner B.E."/>
            <person name="Liimatainen K."/>
            <person name="Lipzen A."/>
            <person name="Lukacs Z."/>
            <person name="Mihaltcheva S."/>
            <person name="Morgado L.N."/>
            <person name="Niskanen T."/>
            <person name="Noordeloos M.E."/>
            <person name="Ohm R.A."/>
            <person name="Ortiz-Santana B."/>
            <person name="Ovrebo C."/>
            <person name="Racz N."/>
            <person name="Riley R."/>
            <person name="Savchenko A."/>
            <person name="Shiryaev A."/>
            <person name="Soop K."/>
            <person name="Spirin V."/>
            <person name="Szebenyi C."/>
            <person name="Tomsovsky M."/>
            <person name="Tulloss R.E."/>
            <person name="Uehling J."/>
            <person name="Grigoriev I.V."/>
            <person name="Vagvolgyi C."/>
            <person name="Papp T."/>
            <person name="Martin F.M."/>
            <person name="Miettinen O."/>
            <person name="Hibbett D.S."/>
            <person name="Nagy L.G."/>
        </authorList>
    </citation>
    <scope>NUCLEOTIDE SEQUENCE [LARGE SCALE GENOMIC DNA]</scope>
    <source>
        <strain evidence="1 2">NL-1719</strain>
    </source>
</reference>
<gene>
    <name evidence="1" type="ORF">BDN72DRAFT_197586</name>
</gene>
<name>A0ACD3B6Q7_9AGAR</name>
<accession>A0ACD3B6Q7</accession>
<organism evidence="1 2">
    <name type="scientific">Pluteus cervinus</name>
    <dbReference type="NCBI Taxonomy" id="181527"/>
    <lineage>
        <taxon>Eukaryota</taxon>
        <taxon>Fungi</taxon>
        <taxon>Dikarya</taxon>
        <taxon>Basidiomycota</taxon>
        <taxon>Agaricomycotina</taxon>
        <taxon>Agaricomycetes</taxon>
        <taxon>Agaricomycetidae</taxon>
        <taxon>Agaricales</taxon>
        <taxon>Pluteineae</taxon>
        <taxon>Pluteaceae</taxon>
        <taxon>Pluteus</taxon>
    </lineage>
</organism>
<evidence type="ECO:0000313" key="2">
    <source>
        <dbReference type="Proteomes" id="UP000308600"/>
    </source>
</evidence>
<dbReference type="EMBL" id="ML208276">
    <property type="protein sequence ID" value="TFK73336.1"/>
    <property type="molecule type" value="Genomic_DNA"/>
</dbReference>
<evidence type="ECO:0000313" key="1">
    <source>
        <dbReference type="EMBL" id="TFK73336.1"/>
    </source>
</evidence>